<dbReference type="PROSITE" id="PS51698">
    <property type="entry name" value="U_BOX"/>
    <property type="match status" value="1"/>
</dbReference>
<dbReference type="InterPro" id="IPR003613">
    <property type="entry name" value="Ubox_domain"/>
</dbReference>
<dbReference type="Proteomes" id="UP000479190">
    <property type="component" value="Unassembled WGS sequence"/>
</dbReference>
<dbReference type="InterPro" id="IPR013083">
    <property type="entry name" value="Znf_RING/FYVE/PHD"/>
</dbReference>
<protein>
    <recommendedName>
        <fullName evidence="2">U-box domain-containing protein</fullName>
    </recommendedName>
</protein>
<proteinExistence type="predicted"/>
<dbReference type="PANTHER" id="PTHR13492">
    <property type="entry name" value="RING FINGER PROTEIN 37"/>
    <property type="match status" value="1"/>
</dbReference>
<evidence type="ECO:0000313" key="4">
    <source>
        <dbReference type="Proteomes" id="UP000479190"/>
    </source>
</evidence>
<gene>
    <name evidence="3" type="ORF">TBRA_LOCUS15716</name>
</gene>
<accession>A0A6H5J1Z3</accession>
<keyword evidence="4" id="KW-1185">Reference proteome</keyword>
<dbReference type="SMART" id="SM00504">
    <property type="entry name" value="Ubox"/>
    <property type="match status" value="1"/>
</dbReference>
<sequence length="471" mass="52759">MILNFCDPCLRTDVTCSTVSSDGYEATNLVNNSNKGFLAYSAIKPPVHLEFVFICNIQLSHVVIHPQVGAQRSVGFQLSLKSSNSNQQSFLDVSSAYIKKDEAGVFFYRSDLGFEDASVPSNFSQRYMKRLPVLNYVNALRLSIVKTDNSVPALGEIQIWGKVSPKCSKDISMGIMSLWMNRNDNQLPTHLPNESNSSKVVIDQSSEHSESQKSEPILDDSLDIPDDFLDPITCEIMTQPVVLPSGKIIDQKTLEKHAQHEALRGRVLSDPFTGLCLNDIRKPIIAYSLKARIDKFLLDNSTNKEVIKLPRVLGSKKKQGLEEIKLISLSTNSNYSENTVTDVSNISRKRTSEVDNNSVKHRRIVGGHSLPVATIIGSSNLSRTRAKFEINSVKKNLNRYESDQVKVTEKISIPYISSNIPKCKCCTETIFYKLPCNHFMCRKTLLSLDKNECTICKVEFKSSDPERIHSS</sequence>
<dbReference type="PANTHER" id="PTHR13492:SF2">
    <property type="entry name" value="RING FINGER PROTEIN 37"/>
    <property type="match status" value="1"/>
</dbReference>
<dbReference type="SUPFAM" id="SSF57850">
    <property type="entry name" value="RING/U-box"/>
    <property type="match status" value="1"/>
</dbReference>
<feature type="domain" description="U-box" evidence="2">
    <location>
        <begin position="223"/>
        <end position="303"/>
    </location>
</feature>
<dbReference type="Pfam" id="PF19318">
    <property type="entry name" value="DUF5918"/>
    <property type="match status" value="1"/>
</dbReference>
<dbReference type="GO" id="GO:0034450">
    <property type="term" value="F:ubiquitin-ubiquitin ligase activity"/>
    <property type="evidence" value="ECO:0007669"/>
    <property type="project" value="TreeGrafter"/>
</dbReference>
<evidence type="ECO:0000256" key="1">
    <source>
        <dbReference type="SAM" id="MobiDB-lite"/>
    </source>
</evidence>
<dbReference type="OrthoDB" id="20295at2759"/>
<evidence type="ECO:0000313" key="3">
    <source>
        <dbReference type="EMBL" id="CAB0044128.1"/>
    </source>
</evidence>
<dbReference type="EMBL" id="CADCXV010001397">
    <property type="protein sequence ID" value="CAB0044128.1"/>
    <property type="molecule type" value="Genomic_DNA"/>
</dbReference>
<dbReference type="InterPro" id="IPR039925">
    <property type="entry name" value="RNF37_RING-Ubox"/>
</dbReference>
<dbReference type="InterPro" id="IPR039847">
    <property type="entry name" value="Ubox5"/>
</dbReference>
<dbReference type="GO" id="GO:0000209">
    <property type="term" value="P:protein polyubiquitination"/>
    <property type="evidence" value="ECO:0007669"/>
    <property type="project" value="TreeGrafter"/>
</dbReference>
<reference evidence="3 4" key="1">
    <citation type="submission" date="2020-02" db="EMBL/GenBank/DDBJ databases">
        <authorList>
            <person name="Ferguson B K."/>
        </authorList>
    </citation>
    <scope>NUCLEOTIDE SEQUENCE [LARGE SCALE GENOMIC DNA]</scope>
</reference>
<dbReference type="Pfam" id="PF04564">
    <property type="entry name" value="U-box"/>
    <property type="match status" value="1"/>
</dbReference>
<evidence type="ECO:0000259" key="2">
    <source>
        <dbReference type="PROSITE" id="PS51698"/>
    </source>
</evidence>
<dbReference type="CDD" id="cd16660">
    <property type="entry name" value="RING-Ubox_RNF37"/>
    <property type="match status" value="1"/>
</dbReference>
<dbReference type="GO" id="GO:0005634">
    <property type="term" value="C:nucleus"/>
    <property type="evidence" value="ECO:0007669"/>
    <property type="project" value="TreeGrafter"/>
</dbReference>
<dbReference type="GO" id="GO:0031625">
    <property type="term" value="F:ubiquitin protein ligase binding"/>
    <property type="evidence" value="ECO:0007669"/>
    <property type="project" value="TreeGrafter"/>
</dbReference>
<organism evidence="3 4">
    <name type="scientific">Trichogramma brassicae</name>
    <dbReference type="NCBI Taxonomy" id="86971"/>
    <lineage>
        <taxon>Eukaryota</taxon>
        <taxon>Metazoa</taxon>
        <taxon>Ecdysozoa</taxon>
        <taxon>Arthropoda</taxon>
        <taxon>Hexapoda</taxon>
        <taxon>Insecta</taxon>
        <taxon>Pterygota</taxon>
        <taxon>Neoptera</taxon>
        <taxon>Endopterygota</taxon>
        <taxon>Hymenoptera</taxon>
        <taxon>Apocrita</taxon>
        <taxon>Proctotrupomorpha</taxon>
        <taxon>Chalcidoidea</taxon>
        <taxon>Trichogrammatidae</taxon>
        <taxon>Trichogramma</taxon>
    </lineage>
</organism>
<dbReference type="Gene3D" id="3.30.40.10">
    <property type="entry name" value="Zinc/RING finger domain, C3HC4 (zinc finger)"/>
    <property type="match status" value="1"/>
</dbReference>
<name>A0A6H5J1Z3_9HYME</name>
<dbReference type="InterPro" id="IPR045696">
    <property type="entry name" value="Ubox5_N"/>
</dbReference>
<dbReference type="AlphaFoldDB" id="A0A6H5J1Z3"/>
<feature type="region of interest" description="Disordered" evidence="1">
    <location>
        <begin position="186"/>
        <end position="223"/>
    </location>
</feature>
<feature type="compositionally biased region" description="Polar residues" evidence="1">
    <location>
        <begin position="186"/>
        <end position="199"/>
    </location>
</feature>